<evidence type="ECO:0000256" key="7">
    <source>
        <dbReference type="ARBA" id="ARBA00022692"/>
    </source>
</evidence>
<reference evidence="27 28" key="1">
    <citation type="submission" date="2019-09" db="EMBL/GenBank/DDBJ databases">
        <title>Bird 10,000 Genomes (B10K) Project - Family phase.</title>
        <authorList>
            <person name="Zhang G."/>
        </authorList>
    </citation>
    <scope>NUCLEOTIDE SEQUENCE [LARGE SCALE GENOMIC DNA]</scope>
    <source>
        <strain evidence="27">B10K-DU-003-44</strain>
        <tissue evidence="27">Muscle</tissue>
    </source>
</reference>
<evidence type="ECO:0000256" key="2">
    <source>
        <dbReference type="ARBA" id="ARBA00001936"/>
    </source>
</evidence>
<dbReference type="AlphaFoldDB" id="A0A7K5I150"/>
<feature type="region of interest" description="Disordered" evidence="24">
    <location>
        <begin position="348"/>
        <end position="372"/>
    </location>
</feature>
<gene>
    <name evidence="27" type="primary">Adcy9</name>
    <name evidence="27" type="ORF">CROSUL_R06641</name>
</gene>
<dbReference type="EC" id="4.6.1.1" evidence="5"/>
<sequence length="1265" mass="141681">MASPPHQQLLHHHSTEVSCDSSGDSSSVAVRINPRQHQGCGPAKRCKYSISSSCSSGESGGTRRGGGGGGGTGLRRQKKLPQLFERASSKWWNPKFDSTNLEEACMERCFPQTQRRFRYALFYIGVACVLWGIYFGVHLREKRIVFVVPALGFLLVCVAFFVFTFSKAYARHYVWTSLTLTLLVFALTLAPQFQALKPLSGSGDASNRTEPTAACLSQVGSFSMCIEVLLLLYTVMHLPLYLSLFLGLSYSVLFETFGYHFRDKNCFAPLGAGAVYWELLSKAFLHVCIHAIGIHLFIMSEVRSRSTFLKVGQSIMHGKDLEVEKALKERMIHSVMPRIIADDLMKQGDDESENSIKRHSTSSPKNRKKKPSIQKTPIIFRPFKMQQIEQVSILFADIVGFTKMSANKSAHALVGLLNDLFGRFDRLCEDTKCEKISTLGDCYYCVAGCPEPRADHAYCCIEMGLGMIKAIEQFCQEKKEMVNMRVGVHTGTVLCGILGMRRFKFDVWSNDVNLANLMEQLGVAGKVHISEATAKYLDDRYEMEDGKVIERVGQSVVADQLKGLKTYLISGQKVKEPQCSCSQTLLPTMESRDGAKAQGASSAENTGDLTKPLKHTEKMKPCPSCSTTLAPHCDVSIDEGAIQNGCQDEHKNTTKAPGGHSPKTQNGLLSPPQEEKLSNSQTSLYEMLQEKGRWGGVSLDQSALLPLRFKNIREKTDAHFVDVIKEDSLMKDYFFKPPINKLSLNFLDQDLEMTYRMSYQEEVIKNAPVKTFASATFSSLLDVFLSTIVFLILSVTCFLKHGMVASPPPPAAVVVFVIAILIEVLSLVISIRMAFFLEEVMTCTKRLLEVISGWLPRHFFGAILVSLPALAVFSHFTSDFETNIHYTMFMCCAILITIVQYCNFCQLSSWMRSLLATVVGAVLLILLYVSLCPDSSVETFHLDLAQNFSSRKSPCNSSMPLDTKRPADLISQEVILVSFLLLLLVWFLNREFEVSYRLHYHGDVEADLHRNKIQSMRDQADWLLRNIIPYHVAEQLKVSQSYSKNHDSGGVIFASIVNFSEFYEENYEGGKECYRVLNELIGDFDELLSKPHYSSIEKIKTIGATYMAASGLNTSQCQDNNHPHGHLQTLFEFAKEMMRVVDDFNNNMLWFNFKLRIGFNHGPLTAGVIGTTKLLYDIWGDTVNIASRMDTTGVECRIQNSDKIAHGTDNSETKDILPSTKKLQKDAVRAEERCRFGKAVEKTDCEEAGTEEVDELTKLNISKSV</sequence>
<feature type="transmembrane region" description="Helical" evidence="25">
    <location>
        <begin position="780"/>
        <end position="801"/>
    </location>
</feature>
<feature type="transmembrane region" description="Helical" evidence="25">
    <location>
        <begin position="969"/>
        <end position="988"/>
    </location>
</feature>
<feature type="transmembrane region" description="Helical" evidence="25">
    <location>
        <begin position="813"/>
        <end position="837"/>
    </location>
</feature>
<dbReference type="GO" id="GO:0005524">
    <property type="term" value="F:ATP binding"/>
    <property type="evidence" value="ECO:0007669"/>
    <property type="project" value="UniProtKB-KW"/>
</dbReference>
<feature type="transmembrane region" description="Helical" evidence="25">
    <location>
        <begin position="117"/>
        <end position="137"/>
    </location>
</feature>
<feature type="transmembrane region" description="Helical" evidence="25">
    <location>
        <begin position="172"/>
        <end position="191"/>
    </location>
</feature>
<evidence type="ECO:0000256" key="25">
    <source>
        <dbReference type="SAM" id="Phobius"/>
    </source>
</evidence>
<evidence type="ECO:0000256" key="24">
    <source>
        <dbReference type="SAM" id="MobiDB-lite"/>
    </source>
</evidence>
<evidence type="ECO:0000256" key="4">
    <source>
        <dbReference type="ARBA" id="ARBA00004651"/>
    </source>
</evidence>
<protein>
    <recommendedName>
        <fullName evidence="19">Adenylate cyclase type 9</fullName>
        <ecNumber evidence="5">4.6.1.1</ecNumber>
    </recommendedName>
    <alternativeName>
        <fullName evidence="22">ATP pyrophosphate-lyase 9</fullName>
    </alternativeName>
    <alternativeName>
        <fullName evidence="20">Adenylate cyclase type IX</fullName>
    </alternativeName>
    <alternativeName>
        <fullName evidence="21">Adenylyl cyclase 9</fullName>
    </alternativeName>
</protein>
<dbReference type="GO" id="GO:0005886">
    <property type="term" value="C:plasma membrane"/>
    <property type="evidence" value="ECO:0007669"/>
    <property type="project" value="UniProtKB-SubCell"/>
</dbReference>
<keyword evidence="28" id="KW-1185">Reference proteome</keyword>
<evidence type="ECO:0000256" key="16">
    <source>
        <dbReference type="ARBA" id="ARBA00023180"/>
    </source>
</evidence>
<comment type="catalytic activity">
    <reaction evidence="1">
        <text>ATP = 3',5'-cyclic AMP + diphosphate</text>
        <dbReference type="Rhea" id="RHEA:15389"/>
        <dbReference type="ChEBI" id="CHEBI:30616"/>
        <dbReference type="ChEBI" id="CHEBI:33019"/>
        <dbReference type="ChEBI" id="CHEBI:58165"/>
        <dbReference type="EC" id="4.6.1.1"/>
    </reaction>
</comment>
<dbReference type="CDD" id="cd07302">
    <property type="entry name" value="CHD"/>
    <property type="match status" value="2"/>
</dbReference>
<evidence type="ECO:0000256" key="21">
    <source>
        <dbReference type="ARBA" id="ARBA00081232"/>
    </source>
</evidence>
<accession>A0A7K5I150</accession>
<feature type="transmembrane region" description="Helical" evidence="25">
    <location>
        <begin position="240"/>
        <end position="259"/>
    </location>
</feature>
<feature type="domain" description="Guanylate cyclase" evidence="26">
    <location>
        <begin position="392"/>
        <end position="519"/>
    </location>
</feature>
<keyword evidence="10" id="KW-0547">Nucleotide-binding</keyword>
<feature type="region of interest" description="Disordered" evidence="24">
    <location>
        <begin position="54"/>
        <end position="75"/>
    </location>
</feature>
<dbReference type="OrthoDB" id="60033at2759"/>
<comment type="similarity">
    <text evidence="23">Belongs to the adenylyl cyclase class-4/guanylyl cyclase family.</text>
</comment>
<evidence type="ECO:0000256" key="11">
    <source>
        <dbReference type="ARBA" id="ARBA00022840"/>
    </source>
</evidence>
<evidence type="ECO:0000256" key="15">
    <source>
        <dbReference type="ARBA" id="ARBA00023136"/>
    </source>
</evidence>
<dbReference type="FunFam" id="3.30.70.1230:FF:000014">
    <property type="entry name" value="adenylate cyclase type 9"/>
    <property type="match status" value="1"/>
</dbReference>
<evidence type="ECO:0000256" key="20">
    <source>
        <dbReference type="ARBA" id="ARBA00081225"/>
    </source>
</evidence>
<feature type="transmembrane region" description="Helical" evidence="25">
    <location>
        <begin position="884"/>
        <end position="902"/>
    </location>
</feature>
<comment type="cofactor">
    <cofactor evidence="3">
        <name>Mg(2+)</name>
        <dbReference type="ChEBI" id="CHEBI:18420"/>
    </cofactor>
</comment>
<dbReference type="GO" id="GO:0046872">
    <property type="term" value="F:metal ion binding"/>
    <property type="evidence" value="ECO:0007669"/>
    <property type="project" value="UniProtKB-KW"/>
</dbReference>
<organism evidence="27 28">
    <name type="scientific">Crotophaga sulcirostris</name>
    <name type="common">Groove-billed ani</name>
    <dbReference type="NCBI Taxonomy" id="33598"/>
    <lineage>
        <taxon>Eukaryota</taxon>
        <taxon>Metazoa</taxon>
        <taxon>Chordata</taxon>
        <taxon>Craniata</taxon>
        <taxon>Vertebrata</taxon>
        <taxon>Euteleostomi</taxon>
        <taxon>Archelosauria</taxon>
        <taxon>Archosauria</taxon>
        <taxon>Dinosauria</taxon>
        <taxon>Saurischia</taxon>
        <taxon>Theropoda</taxon>
        <taxon>Coelurosauria</taxon>
        <taxon>Aves</taxon>
        <taxon>Neognathae</taxon>
        <taxon>Neoaves</taxon>
        <taxon>Otidimorphae</taxon>
        <taxon>Cuculiformes</taxon>
        <taxon>Crotophagidae</taxon>
        <taxon>Crotophaga</taxon>
    </lineage>
</organism>
<dbReference type="Gene3D" id="3.30.70.1230">
    <property type="entry name" value="Nucleotide cyclase"/>
    <property type="match status" value="2"/>
</dbReference>
<dbReference type="SUPFAM" id="SSF55073">
    <property type="entry name" value="Nucleotide cyclase"/>
    <property type="match status" value="2"/>
</dbReference>
<keyword evidence="11" id="KW-0067">ATP-binding</keyword>
<comment type="caution">
    <text evidence="27">The sequence shown here is derived from an EMBL/GenBank/DDBJ whole genome shotgun (WGS) entry which is preliminary data.</text>
</comment>
<dbReference type="FunFam" id="3.30.70.1230:FF:000008">
    <property type="entry name" value="Adenylate cyclase type 9"/>
    <property type="match status" value="1"/>
</dbReference>
<evidence type="ECO:0000256" key="1">
    <source>
        <dbReference type="ARBA" id="ARBA00001593"/>
    </source>
</evidence>
<evidence type="ECO:0000313" key="28">
    <source>
        <dbReference type="Proteomes" id="UP000549499"/>
    </source>
</evidence>
<evidence type="ECO:0000256" key="13">
    <source>
        <dbReference type="ARBA" id="ARBA00022989"/>
    </source>
</evidence>
<comment type="cofactor">
    <cofactor evidence="2">
        <name>Mn(2+)</name>
        <dbReference type="ChEBI" id="CHEBI:29035"/>
    </cofactor>
</comment>
<evidence type="ECO:0000256" key="23">
    <source>
        <dbReference type="RuleBase" id="RU000405"/>
    </source>
</evidence>
<dbReference type="InterPro" id="IPR018297">
    <property type="entry name" value="A/G_cyclase_CS"/>
</dbReference>
<evidence type="ECO:0000256" key="14">
    <source>
        <dbReference type="ARBA" id="ARBA00022998"/>
    </source>
</evidence>
<evidence type="ECO:0000256" key="3">
    <source>
        <dbReference type="ARBA" id="ARBA00001946"/>
    </source>
</evidence>
<feature type="non-terminal residue" evidence="27">
    <location>
        <position position="1"/>
    </location>
</feature>
<keyword evidence="17" id="KW-0464">Manganese</keyword>
<evidence type="ECO:0000256" key="8">
    <source>
        <dbReference type="ARBA" id="ARBA00022723"/>
    </source>
</evidence>
<feature type="transmembrane region" description="Helical" evidence="25">
    <location>
        <begin position="858"/>
        <end position="878"/>
    </location>
</feature>
<evidence type="ECO:0000256" key="18">
    <source>
        <dbReference type="ARBA" id="ARBA00023239"/>
    </source>
</evidence>
<keyword evidence="8" id="KW-0479">Metal-binding</keyword>
<keyword evidence="15 25" id="KW-0472">Membrane</keyword>
<evidence type="ECO:0000256" key="6">
    <source>
        <dbReference type="ARBA" id="ARBA00022475"/>
    </source>
</evidence>
<evidence type="ECO:0000256" key="22">
    <source>
        <dbReference type="ARBA" id="ARBA00081427"/>
    </source>
</evidence>
<dbReference type="GO" id="GO:0007189">
    <property type="term" value="P:adenylate cyclase-activating G protein-coupled receptor signaling pathway"/>
    <property type="evidence" value="ECO:0007669"/>
    <property type="project" value="TreeGrafter"/>
</dbReference>
<feature type="region of interest" description="Disordered" evidence="24">
    <location>
        <begin position="1"/>
        <end position="27"/>
    </location>
</feature>
<feature type="region of interest" description="Disordered" evidence="24">
    <location>
        <begin position="647"/>
        <end position="680"/>
    </location>
</feature>
<evidence type="ECO:0000256" key="5">
    <source>
        <dbReference type="ARBA" id="ARBA00012201"/>
    </source>
</evidence>
<dbReference type="EMBL" id="VYZB01000573">
    <property type="protein sequence ID" value="NWS75321.1"/>
    <property type="molecule type" value="Genomic_DNA"/>
</dbReference>
<dbReference type="PROSITE" id="PS00452">
    <property type="entry name" value="GUANYLATE_CYCLASE_1"/>
    <property type="match status" value="2"/>
</dbReference>
<dbReference type="SMART" id="SM00044">
    <property type="entry name" value="CYCc"/>
    <property type="match status" value="2"/>
</dbReference>
<feature type="transmembrane region" description="Helical" evidence="25">
    <location>
        <begin position="211"/>
        <end position="233"/>
    </location>
</feature>
<feature type="non-terminal residue" evidence="27">
    <location>
        <position position="1265"/>
    </location>
</feature>
<feature type="compositionally biased region" description="Gly residues" evidence="24">
    <location>
        <begin position="58"/>
        <end position="73"/>
    </location>
</feature>
<dbReference type="InterPro" id="IPR029787">
    <property type="entry name" value="Nucleotide_cyclase"/>
</dbReference>
<keyword evidence="16" id="KW-0325">Glycoprotein</keyword>
<keyword evidence="13 25" id="KW-1133">Transmembrane helix</keyword>
<keyword evidence="14" id="KW-0115">cAMP biosynthesis</keyword>
<evidence type="ECO:0000256" key="17">
    <source>
        <dbReference type="ARBA" id="ARBA00023211"/>
    </source>
</evidence>
<dbReference type="GO" id="GO:0004016">
    <property type="term" value="F:adenylate cyclase activity"/>
    <property type="evidence" value="ECO:0007669"/>
    <property type="project" value="UniProtKB-EC"/>
</dbReference>
<dbReference type="GO" id="GO:0035556">
    <property type="term" value="P:intracellular signal transduction"/>
    <property type="evidence" value="ECO:0007669"/>
    <property type="project" value="InterPro"/>
</dbReference>
<keyword evidence="18 23" id="KW-0456">Lyase</keyword>
<feature type="compositionally biased region" description="Basic residues" evidence="24">
    <location>
        <begin position="357"/>
        <end position="372"/>
    </location>
</feature>
<keyword evidence="6" id="KW-1003">Cell membrane</keyword>
<dbReference type="GO" id="GO:0006171">
    <property type="term" value="P:cAMP biosynthetic process"/>
    <property type="evidence" value="ECO:0007669"/>
    <property type="project" value="UniProtKB-KW"/>
</dbReference>
<evidence type="ECO:0000313" key="27">
    <source>
        <dbReference type="EMBL" id="NWS75321.1"/>
    </source>
</evidence>
<evidence type="ECO:0000259" key="26">
    <source>
        <dbReference type="PROSITE" id="PS50125"/>
    </source>
</evidence>
<dbReference type="Pfam" id="PF00211">
    <property type="entry name" value="Guanylate_cyc"/>
    <property type="match status" value="2"/>
</dbReference>
<dbReference type="Proteomes" id="UP000549499">
    <property type="component" value="Unassembled WGS sequence"/>
</dbReference>
<comment type="subcellular location">
    <subcellularLocation>
        <location evidence="4">Cell membrane</location>
        <topology evidence="4">Multi-pass membrane protein</topology>
    </subcellularLocation>
</comment>
<feature type="transmembrane region" description="Helical" evidence="25">
    <location>
        <begin position="914"/>
        <end position="931"/>
    </location>
</feature>
<feature type="transmembrane region" description="Helical" evidence="25">
    <location>
        <begin position="279"/>
        <end position="298"/>
    </location>
</feature>
<keyword evidence="9" id="KW-0677">Repeat</keyword>
<feature type="domain" description="Guanylate cyclase" evidence="26">
    <location>
        <begin position="1050"/>
        <end position="1190"/>
    </location>
</feature>
<dbReference type="InterPro" id="IPR001054">
    <property type="entry name" value="A/G_cyclase"/>
</dbReference>
<dbReference type="PANTHER" id="PTHR45627:SF8">
    <property type="entry name" value="ADENYLATE CYCLASE TYPE 9"/>
    <property type="match status" value="1"/>
</dbReference>
<proteinExistence type="inferred from homology"/>
<evidence type="ECO:0000256" key="9">
    <source>
        <dbReference type="ARBA" id="ARBA00022737"/>
    </source>
</evidence>
<feature type="compositionally biased region" description="Low complexity" evidence="24">
    <location>
        <begin position="18"/>
        <end position="27"/>
    </location>
</feature>
<evidence type="ECO:0000256" key="12">
    <source>
        <dbReference type="ARBA" id="ARBA00022842"/>
    </source>
</evidence>
<name>A0A7K5I150_CROSL</name>
<keyword evidence="7 25" id="KW-0812">Transmembrane</keyword>
<feature type="region of interest" description="Disordered" evidence="24">
    <location>
        <begin position="590"/>
        <end position="622"/>
    </location>
</feature>
<dbReference type="PANTHER" id="PTHR45627">
    <property type="entry name" value="ADENYLATE CYCLASE TYPE 1"/>
    <property type="match status" value="1"/>
</dbReference>
<keyword evidence="12" id="KW-0460">Magnesium</keyword>
<dbReference type="PROSITE" id="PS50125">
    <property type="entry name" value="GUANYLATE_CYCLASE_2"/>
    <property type="match status" value="2"/>
</dbReference>
<evidence type="ECO:0000256" key="19">
    <source>
        <dbReference type="ARBA" id="ARBA00070496"/>
    </source>
</evidence>
<feature type="transmembrane region" description="Helical" evidence="25">
    <location>
        <begin position="143"/>
        <end position="165"/>
    </location>
</feature>
<feature type="compositionally biased region" description="Polar residues" evidence="24">
    <location>
        <begin position="599"/>
        <end position="608"/>
    </location>
</feature>
<evidence type="ECO:0000256" key="10">
    <source>
        <dbReference type="ARBA" id="ARBA00022741"/>
    </source>
</evidence>